<dbReference type="HOGENOM" id="CLU_133626_0_0_3"/>
<dbReference type="EMBL" id="CP001291">
    <property type="protein sequence ID" value="ACK73141.1"/>
    <property type="molecule type" value="Genomic_DNA"/>
</dbReference>
<evidence type="ECO:0000313" key="1">
    <source>
        <dbReference type="EMBL" id="ACK73141.1"/>
    </source>
</evidence>
<proteinExistence type="predicted"/>
<dbReference type="eggNOG" id="COG3678">
    <property type="taxonomic scope" value="Bacteria"/>
</dbReference>
<gene>
    <name evidence="1" type="ordered locus">PCC7424_4783</name>
</gene>
<dbReference type="Proteomes" id="UP000002384">
    <property type="component" value="Chromosome"/>
</dbReference>
<dbReference type="RefSeq" id="WP_015956723.1">
    <property type="nucleotide sequence ID" value="NC_011729.1"/>
</dbReference>
<reference evidence="2" key="1">
    <citation type="journal article" date="2011" name="MBio">
        <title>Novel metabolic attributes of the genus Cyanothece, comprising a group of unicellular nitrogen-fixing Cyanobacteria.</title>
        <authorList>
            <person name="Bandyopadhyay A."/>
            <person name="Elvitigala T."/>
            <person name="Welsh E."/>
            <person name="Stockel J."/>
            <person name="Liberton M."/>
            <person name="Min H."/>
            <person name="Sherman L.A."/>
            <person name="Pakrasi H.B."/>
        </authorList>
    </citation>
    <scope>NUCLEOTIDE SEQUENCE [LARGE SCALE GENOMIC DNA]</scope>
    <source>
        <strain evidence="2">PCC 7424</strain>
    </source>
</reference>
<accession>B7KD20</accession>
<sequence length="141" mass="16142">MTSKFLALLGTTVTLISFTGFPTPSQATPLLTDSTQSGLFAQGRPSKLDLTPEQIEQLREIRESTRTQIENILTQEQKNQLRTAKERGENRLQVWSSLNLTPQQQTQIQNIREDSQQKMEAILTPQQLQQLQQRRPNRPQS</sequence>
<dbReference type="OrthoDB" id="426086at2"/>
<dbReference type="AlphaFoldDB" id="B7KD20"/>
<name>B7KD20_GLOC7</name>
<evidence type="ECO:0000313" key="2">
    <source>
        <dbReference type="Proteomes" id="UP000002384"/>
    </source>
</evidence>
<keyword evidence="2" id="KW-1185">Reference proteome</keyword>
<evidence type="ECO:0008006" key="3">
    <source>
        <dbReference type="Google" id="ProtNLM"/>
    </source>
</evidence>
<dbReference type="STRING" id="65393.PCC7424_4783"/>
<dbReference type="KEGG" id="cyc:PCC7424_4783"/>
<protein>
    <recommendedName>
        <fullName evidence="3">P pilus assembly/Cpx signaling pathway, periplasmic inhibitor/zinc-resistance associated protein</fullName>
    </recommendedName>
</protein>
<organism evidence="1 2">
    <name type="scientific">Gloeothece citriformis (strain PCC 7424)</name>
    <name type="common">Cyanothece sp. (strain PCC 7424)</name>
    <dbReference type="NCBI Taxonomy" id="65393"/>
    <lineage>
        <taxon>Bacteria</taxon>
        <taxon>Bacillati</taxon>
        <taxon>Cyanobacteriota</taxon>
        <taxon>Cyanophyceae</taxon>
        <taxon>Oscillatoriophycideae</taxon>
        <taxon>Chroococcales</taxon>
        <taxon>Aphanothecaceae</taxon>
        <taxon>Gloeothece</taxon>
        <taxon>Gloeothece citriformis</taxon>
    </lineage>
</organism>